<dbReference type="EMBL" id="BLXT01006359">
    <property type="protein sequence ID" value="GFO31112.1"/>
    <property type="molecule type" value="Genomic_DNA"/>
</dbReference>
<evidence type="ECO:0000313" key="2">
    <source>
        <dbReference type="EMBL" id="GFO31112.1"/>
    </source>
</evidence>
<dbReference type="Proteomes" id="UP000735302">
    <property type="component" value="Unassembled WGS sequence"/>
</dbReference>
<sequence>MFSVNTLVPIDKTRPSAGPDTDVKSSHGQRDPDLQNTSRSDTKVNRNSGVLGITETSCLMCTAALQARRHLAKQFVNDGHRKAEKNSVALAKDRTTTHHITGTCPNSYATVHTTAHNTALKKRTTRSALVMLLSSFELRASSIGVTANVSVFWCACWE</sequence>
<feature type="compositionally biased region" description="Basic and acidic residues" evidence="1">
    <location>
        <begin position="21"/>
        <end position="33"/>
    </location>
</feature>
<proteinExistence type="predicted"/>
<gene>
    <name evidence="2" type="ORF">PoB_005761700</name>
</gene>
<feature type="region of interest" description="Disordered" evidence="1">
    <location>
        <begin position="1"/>
        <end position="47"/>
    </location>
</feature>
<comment type="caution">
    <text evidence="2">The sequence shown here is derived from an EMBL/GenBank/DDBJ whole genome shotgun (WGS) entry which is preliminary data.</text>
</comment>
<protein>
    <submittedName>
        <fullName evidence="2">Uncharacterized protein</fullName>
    </submittedName>
</protein>
<keyword evidence="3" id="KW-1185">Reference proteome</keyword>
<reference evidence="2 3" key="1">
    <citation type="journal article" date="2021" name="Elife">
        <title>Chloroplast acquisition without the gene transfer in kleptoplastic sea slugs, Plakobranchus ocellatus.</title>
        <authorList>
            <person name="Maeda T."/>
            <person name="Takahashi S."/>
            <person name="Yoshida T."/>
            <person name="Shimamura S."/>
            <person name="Takaki Y."/>
            <person name="Nagai Y."/>
            <person name="Toyoda A."/>
            <person name="Suzuki Y."/>
            <person name="Arimoto A."/>
            <person name="Ishii H."/>
            <person name="Satoh N."/>
            <person name="Nishiyama T."/>
            <person name="Hasebe M."/>
            <person name="Maruyama T."/>
            <person name="Minagawa J."/>
            <person name="Obokata J."/>
            <person name="Shigenobu S."/>
        </authorList>
    </citation>
    <scope>NUCLEOTIDE SEQUENCE [LARGE SCALE GENOMIC DNA]</scope>
</reference>
<evidence type="ECO:0000256" key="1">
    <source>
        <dbReference type="SAM" id="MobiDB-lite"/>
    </source>
</evidence>
<dbReference type="AlphaFoldDB" id="A0AAV4CIF4"/>
<organism evidence="2 3">
    <name type="scientific">Plakobranchus ocellatus</name>
    <dbReference type="NCBI Taxonomy" id="259542"/>
    <lineage>
        <taxon>Eukaryota</taxon>
        <taxon>Metazoa</taxon>
        <taxon>Spiralia</taxon>
        <taxon>Lophotrochozoa</taxon>
        <taxon>Mollusca</taxon>
        <taxon>Gastropoda</taxon>
        <taxon>Heterobranchia</taxon>
        <taxon>Euthyneura</taxon>
        <taxon>Panpulmonata</taxon>
        <taxon>Sacoglossa</taxon>
        <taxon>Placobranchoidea</taxon>
        <taxon>Plakobranchidae</taxon>
        <taxon>Plakobranchus</taxon>
    </lineage>
</organism>
<name>A0AAV4CIF4_9GAST</name>
<accession>A0AAV4CIF4</accession>
<evidence type="ECO:0000313" key="3">
    <source>
        <dbReference type="Proteomes" id="UP000735302"/>
    </source>
</evidence>